<gene>
    <name evidence="1" type="ORF">D8674_019725</name>
</gene>
<dbReference type="Proteomes" id="UP000327157">
    <property type="component" value="Chromosome 17"/>
</dbReference>
<dbReference type="EMBL" id="SMOL01000487">
    <property type="protein sequence ID" value="KAB2611693.1"/>
    <property type="molecule type" value="Genomic_DNA"/>
</dbReference>
<name>A0A5N5G8L6_9ROSA</name>
<organism evidence="1 2">
    <name type="scientific">Pyrus ussuriensis x Pyrus communis</name>
    <dbReference type="NCBI Taxonomy" id="2448454"/>
    <lineage>
        <taxon>Eukaryota</taxon>
        <taxon>Viridiplantae</taxon>
        <taxon>Streptophyta</taxon>
        <taxon>Embryophyta</taxon>
        <taxon>Tracheophyta</taxon>
        <taxon>Spermatophyta</taxon>
        <taxon>Magnoliopsida</taxon>
        <taxon>eudicotyledons</taxon>
        <taxon>Gunneridae</taxon>
        <taxon>Pentapetalae</taxon>
        <taxon>rosids</taxon>
        <taxon>fabids</taxon>
        <taxon>Rosales</taxon>
        <taxon>Rosaceae</taxon>
        <taxon>Amygdaloideae</taxon>
        <taxon>Maleae</taxon>
        <taxon>Pyrus</taxon>
    </lineage>
</organism>
<protein>
    <submittedName>
        <fullName evidence="1">Protein FAR1-RELATED SEQUENCE 5-like</fullName>
    </submittedName>
</protein>
<keyword evidence="2" id="KW-1185">Reference proteome</keyword>
<evidence type="ECO:0000313" key="1">
    <source>
        <dbReference type="EMBL" id="KAB2611693.1"/>
    </source>
</evidence>
<reference evidence="1 2" key="3">
    <citation type="submission" date="2019-11" db="EMBL/GenBank/DDBJ databases">
        <title>A de novo genome assembly of a pear dwarfing rootstock.</title>
        <authorList>
            <person name="Wang F."/>
            <person name="Wang J."/>
            <person name="Li S."/>
            <person name="Zhang Y."/>
            <person name="Fang M."/>
            <person name="Ma L."/>
            <person name="Zhao Y."/>
            <person name="Jiang S."/>
        </authorList>
    </citation>
    <scope>NUCLEOTIDE SEQUENCE [LARGE SCALE GENOMIC DNA]</scope>
    <source>
        <strain evidence="1">S2</strain>
        <tissue evidence="1">Leaf</tissue>
    </source>
</reference>
<sequence>MEAKMAKLYTKFMFEKFQVEKMKSFLREKSRDGNVALYEVLERIGWMTKTKALVIDTVLGYAKCSCKGKGIMCSSNGALCG</sequence>
<evidence type="ECO:0000313" key="2">
    <source>
        <dbReference type="Proteomes" id="UP000327157"/>
    </source>
</evidence>
<dbReference type="AlphaFoldDB" id="A0A5N5G8L6"/>
<accession>A0A5N5G8L6</accession>
<reference evidence="1 2" key="1">
    <citation type="submission" date="2019-09" db="EMBL/GenBank/DDBJ databases">
        <authorList>
            <person name="Ou C."/>
        </authorList>
    </citation>
    <scope>NUCLEOTIDE SEQUENCE [LARGE SCALE GENOMIC DNA]</scope>
    <source>
        <strain evidence="1">S2</strain>
        <tissue evidence="1">Leaf</tissue>
    </source>
</reference>
<comment type="caution">
    <text evidence="1">The sequence shown here is derived from an EMBL/GenBank/DDBJ whole genome shotgun (WGS) entry which is preliminary data.</text>
</comment>
<reference evidence="2" key="2">
    <citation type="submission" date="2019-10" db="EMBL/GenBank/DDBJ databases">
        <title>A de novo genome assembly of a pear dwarfing rootstock.</title>
        <authorList>
            <person name="Wang F."/>
            <person name="Wang J."/>
            <person name="Li S."/>
            <person name="Zhang Y."/>
            <person name="Fang M."/>
            <person name="Ma L."/>
            <person name="Zhao Y."/>
            <person name="Jiang S."/>
        </authorList>
    </citation>
    <scope>NUCLEOTIDE SEQUENCE [LARGE SCALE GENOMIC DNA]</scope>
</reference>
<proteinExistence type="predicted"/>